<evidence type="ECO:0000313" key="3">
    <source>
        <dbReference type="Proteomes" id="UP000630097"/>
    </source>
</evidence>
<gene>
    <name evidence="2" type="ORF">Pka01_11320</name>
</gene>
<proteinExistence type="predicted"/>
<comment type="caution">
    <text evidence="2">The sequence shown here is derived from an EMBL/GenBank/DDBJ whole genome shotgun (WGS) entry which is preliminary data.</text>
</comment>
<dbReference type="Pfam" id="PF09579">
    <property type="entry name" value="Spore_YtfJ"/>
    <property type="match status" value="1"/>
</dbReference>
<name>A0A8J3LWF4_9ACTN</name>
<dbReference type="Proteomes" id="UP000630097">
    <property type="component" value="Unassembled WGS sequence"/>
</dbReference>
<organism evidence="2 3">
    <name type="scientific">Planotetraspora kaengkrachanensis</name>
    <dbReference type="NCBI Taxonomy" id="575193"/>
    <lineage>
        <taxon>Bacteria</taxon>
        <taxon>Bacillati</taxon>
        <taxon>Actinomycetota</taxon>
        <taxon>Actinomycetes</taxon>
        <taxon>Streptosporangiales</taxon>
        <taxon>Streptosporangiaceae</taxon>
        <taxon>Planotetraspora</taxon>
    </lineage>
</organism>
<keyword evidence="3" id="KW-1185">Reference proteome</keyword>
<feature type="region of interest" description="Disordered" evidence="1">
    <location>
        <begin position="40"/>
        <end position="75"/>
    </location>
</feature>
<feature type="compositionally biased region" description="Gly residues" evidence="1">
    <location>
        <begin position="40"/>
        <end position="62"/>
    </location>
</feature>
<evidence type="ECO:0000313" key="2">
    <source>
        <dbReference type="EMBL" id="GIG78005.1"/>
    </source>
</evidence>
<sequence length="139" mass="14101">MEVMKLISRIHDDVTVRRVFGEPITVDGVTVVPVARVAAGGGGGEGSGPGVRGDGESGAGGDRTGDAQAEGSGAGFGMAATPAGVYVIKEGKVRWEPALDINRIVLGGQIVAVVALLTLRAIARSRARAHAHGAPRRGR</sequence>
<reference evidence="2 3" key="1">
    <citation type="submission" date="2021-01" db="EMBL/GenBank/DDBJ databases">
        <title>Whole genome shotgun sequence of Planotetraspora kaengkrachanensis NBRC 104272.</title>
        <authorList>
            <person name="Komaki H."/>
            <person name="Tamura T."/>
        </authorList>
    </citation>
    <scope>NUCLEOTIDE SEQUENCE [LARGE SCALE GENOMIC DNA]</scope>
    <source>
        <strain evidence="2 3">NBRC 104272</strain>
    </source>
</reference>
<evidence type="ECO:0008006" key="4">
    <source>
        <dbReference type="Google" id="ProtNLM"/>
    </source>
</evidence>
<dbReference type="EMBL" id="BONV01000003">
    <property type="protein sequence ID" value="GIG78005.1"/>
    <property type="molecule type" value="Genomic_DNA"/>
</dbReference>
<accession>A0A8J3LWF4</accession>
<dbReference type="RefSeq" id="WP_203881511.1">
    <property type="nucleotide sequence ID" value="NZ_BAABHH010000003.1"/>
</dbReference>
<evidence type="ECO:0000256" key="1">
    <source>
        <dbReference type="SAM" id="MobiDB-lite"/>
    </source>
</evidence>
<dbReference type="AlphaFoldDB" id="A0A8J3LWF4"/>
<protein>
    <recommendedName>
        <fullName evidence="4">Sporulation protein YtfJ</fullName>
    </recommendedName>
</protein>
<dbReference type="InterPro" id="IPR014229">
    <property type="entry name" value="Spore_YtfJ"/>
</dbReference>